<accession>A0ABV0JZ42</accession>
<proteinExistence type="predicted"/>
<feature type="domain" description="Glycosyltransferase 2-like" evidence="1">
    <location>
        <begin position="12"/>
        <end position="187"/>
    </location>
</feature>
<dbReference type="EMBL" id="JAMPKX010000001">
    <property type="protein sequence ID" value="MEP0945758.1"/>
    <property type="molecule type" value="Genomic_DNA"/>
</dbReference>
<evidence type="ECO:0000313" key="3">
    <source>
        <dbReference type="Proteomes" id="UP001482513"/>
    </source>
</evidence>
<dbReference type="InterPro" id="IPR029044">
    <property type="entry name" value="Nucleotide-diphossugar_trans"/>
</dbReference>
<keyword evidence="3" id="KW-1185">Reference proteome</keyword>
<dbReference type="SUPFAM" id="SSF53448">
    <property type="entry name" value="Nucleotide-diphospho-sugar transferases"/>
    <property type="match status" value="1"/>
</dbReference>
<dbReference type="Gene3D" id="3.90.550.10">
    <property type="entry name" value="Spore Coat Polysaccharide Biosynthesis Protein SpsA, Chain A"/>
    <property type="match status" value="1"/>
</dbReference>
<reference evidence="2 3" key="1">
    <citation type="submission" date="2022-04" db="EMBL/GenBank/DDBJ databases">
        <title>Positive selection, recombination, and allopatry shape intraspecific diversity of widespread and dominant cyanobacteria.</title>
        <authorList>
            <person name="Wei J."/>
            <person name="Shu W."/>
            <person name="Hu C."/>
        </authorList>
    </citation>
    <scope>NUCLEOTIDE SEQUENCE [LARGE SCALE GENOMIC DNA]</scope>
    <source>
        <strain evidence="2 3">DQ-A4</strain>
    </source>
</reference>
<dbReference type="PANTHER" id="PTHR22916:SF3">
    <property type="entry name" value="UDP-GLCNAC:BETAGAL BETA-1,3-N-ACETYLGLUCOSAMINYLTRANSFERASE-LIKE PROTEIN 1"/>
    <property type="match status" value="1"/>
</dbReference>
<evidence type="ECO:0000259" key="1">
    <source>
        <dbReference type="Pfam" id="PF00535"/>
    </source>
</evidence>
<organism evidence="2 3">
    <name type="scientific">Leptolyngbya subtilissima DQ-A4</name>
    <dbReference type="NCBI Taxonomy" id="2933933"/>
    <lineage>
        <taxon>Bacteria</taxon>
        <taxon>Bacillati</taxon>
        <taxon>Cyanobacteriota</taxon>
        <taxon>Cyanophyceae</taxon>
        <taxon>Leptolyngbyales</taxon>
        <taxon>Leptolyngbyaceae</taxon>
        <taxon>Leptolyngbya group</taxon>
        <taxon>Leptolyngbya</taxon>
    </lineage>
</organism>
<dbReference type="PANTHER" id="PTHR22916">
    <property type="entry name" value="GLYCOSYLTRANSFERASE"/>
    <property type="match status" value="1"/>
</dbReference>
<evidence type="ECO:0000313" key="2">
    <source>
        <dbReference type="EMBL" id="MEP0945758.1"/>
    </source>
</evidence>
<dbReference type="InterPro" id="IPR001173">
    <property type="entry name" value="Glyco_trans_2-like"/>
</dbReference>
<name>A0ABV0JZ42_9CYAN</name>
<gene>
    <name evidence="2" type="ORF">NC992_02635</name>
</gene>
<comment type="caution">
    <text evidence="2">The sequence shown here is derived from an EMBL/GenBank/DDBJ whole genome shotgun (WGS) entry which is preliminary data.</text>
</comment>
<sequence>MDSLISSQPLVSILINNYNYGHLLTDAINSALAQNYGNVEVIVVDDGSTDNSKDLLEPYKGKITSVLKANGGQASAMNAGFAVSKGEIVCFLDADDLFLPERLTRVVDIFQTTSNIDWVFTESMPVETSKIEKGTLNSLFDSIRKDSDAKTLARIDFRTDLLKGKFADFLPSTSNLCFSRKILEKIFPLPEIKGLSGMAITDLYIKNLAIGLSPGCVTKENLGIYRFHDNYYSNLDIDKKRKMFGEIYTTTGYWIQKRFPEFKSISQRIVTKGFATYLSSKYVSSNPTDADCPLMFESYMRSLSLPEKLQSLLFLSYYRSRLAFKDFV</sequence>
<dbReference type="RefSeq" id="WP_206755201.1">
    <property type="nucleotide sequence ID" value="NZ_JAMPKX010000001.1"/>
</dbReference>
<dbReference type="Pfam" id="PF00535">
    <property type="entry name" value="Glycos_transf_2"/>
    <property type="match status" value="1"/>
</dbReference>
<dbReference type="Proteomes" id="UP001482513">
    <property type="component" value="Unassembled WGS sequence"/>
</dbReference>
<protein>
    <submittedName>
        <fullName evidence="2">Glycosyltransferase family 2 protein</fullName>
    </submittedName>
</protein>